<dbReference type="Proteomes" id="UP000631114">
    <property type="component" value="Unassembled WGS sequence"/>
</dbReference>
<evidence type="ECO:0000313" key="2">
    <source>
        <dbReference type="EMBL" id="KAF9601155.1"/>
    </source>
</evidence>
<reference evidence="2 3" key="1">
    <citation type="submission" date="2020-10" db="EMBL/GenBank/DDBJ databases">
        <title>The Coptis chinensis genome and diversification of protoberbering-type alkaloids.</title>
        <authorList>
            <person name="Wang B."/>
            <person name="Shu S."/>
            <person name="Song C."/>
            <person name="Liu Y."/>
        </authorList>
    </citation>
    <scope>NUCLEOTIDE SEQUENCE [LARGE SCALE GENOMIC DNA]</scope>
    <source>
        <strain evidence="2">HL-2020</strain>
        <tissue evidence="2">Leaf</tissue>
    </source>
</reference>
<sequence>MSLVNAEILFLIPLLAQVNEHAKLSMLRNATRLYQIFAGGSHSLLSNRQSRPALPALEQLIHLSDEEVQMHVGHYLICLMARMTKSSAC</sequence>
<keyword evidence="3" id="KW-1185">Reference proteome</keyword>
<dbReference type="InterPro" id="IPR011989">
    <property type="entry name" value="ARM-like"/>
</dbReference>
<dbReference type="Gene3D" id="1.25.10.10">
    <property type="entry name" value="Leucine-rich Repeat Variant"/>
    <property type="match status" value="1"/>
</dbReference>
<dbReference type="EMBL" id="JADFTS010000006">
    <property type="protein sequence ID" value="KAF9601155.1"/>
    <property type="molecule type" value="Genomic_DNA"/>
</dbReference>
<accession>A0A835HKR7</accession>
<proteinExistence type="predicted"/>
<name>A0A835HKR7_9MAGN</name>
<feature type="chain" id="PRO_5032276953" evidence="1">
    <location>
        <begin position="17"/>
        <end position="89"/>
    </location>
</feature>
<evidence type="ECO:0000256" key="1">
    <source>
        <dbReference type="SAM" id="SignalP"/>
    </source>
</evidence>
<keyword evidence="1" id="KW-0732">Signal</keyword>
<gene>
    <name evidence="2" type="ORF">IFM89_017060</name>
</gene>
<evidence type="ECO:0000313" key="3">
    <source>
        <dbReference type="Proteomes" id="UP000631114"/>
    </source>
</evidence>
<protein>
    <submittedName>
        <fullName evidence="2">Uncharacterized protein</fullName>
    </submittedName>
</protein>
<organism evidence="2 3">
    <name type="scientific">Coptis chinensis</name>
    <dbReference type="NCBI Taxonomy" id="261450"/>
    <lineage>
        <taxon>Eukaryota</taxon>
        <taxon>Viridiplantae</taxon>
        <taxon>Streptophyta</taxon>
        <taxon>Embryophyta</taxon>
        <taxon>Tracheophyta</taxon>
        <taxon>Spermatophyta</taxon>
        <taxon>Magnoliopsida</taxon>
        <taxon>Ranunculales</taxon>
        <taxon>Ranunculaceae</taxon>
        <taxon>Coptidoideae</taxon>
        <taxon>Coptis</taxon>
    </lineage>
</organism>
<feature type="signal peptide" evidence="1">
    <location>
        <begin position="1"/>
        <end position="16"/>
    </location>
</feature>
<comment type="caution">
    <text evidence="2">The sequence shown here is derived from an EMBL/GenBank/DDBJ whole genome shotgun (WGS) entry which is preliminary data.</text>
</comment>
<dbReference type="AlphaFoldDB" id="A0A835HKR7"/>